<evidence type="ECO:0000259" key="5">
    <source>
        <dbReference type="Pfam" id="PF13361"/>
    </source>
</evidence>
<dbReference type="InterPro" id="IPR014017">
    <property type="entry name" value="DNA_helicase_UvrD-like_C"/>
</dbReference>
<dbReference type="PANTHER" id="PTHR21529:SF4">
    <property type="entry name" value="TPR AND ANKYRIN REPEAT-CONTAINING PROTEIN 1"/>
    <property type="match status" value="1"/>
</dbReference>
<evidence type="ECO:0000313" key="7">
    <source>
        <dbReference type="Proteomes" id="UP000789508"/>
    </source>
</evidence>
<keyword evidence="4" id="KW-0067">ATP-binding</keyword>
<dbReference type="EMBL" id="CAJVPS010007279">
    <property type="protein sequence ID" value="CAG8633342.1"/>
    <property type="molecule type" value="Genomic_DNA"/>
</dbReference>
<dbReference type="AlphaFoldDB" id="A0A9N9DAW9"/>
<reference evidence="6" key="1">
    <citation type="submission" date="2021-06" db="EMBL/GenBank/DDBJ databases">
        <authorList>
            <person name="Kallberg Y."/>
            <person name="Tangrot J."/>
            <person name="Rosling A."/>
        </authorList>
    </citation>
    <scope>NUCLEOTIDE SEQUENCE</scope>
    <source>
        <strain evidence="6">FL130A</strain>
    </source>
</reference>
<evidence type="ECO:0000256" key="1">
    <source>
        <dbReference type="ARBA" id="ARBA00022741"/>
    </source>
</evidence>
<sequence length="1246" mass="147154">FGAEQVIIVRDEKSKSRVEDLIGKKGLVLTVFEAKGMEFNDVLLYNFFTDSPGGLKWRAILSGLGNQSGEVQTFSHEKHYILSSELKHLYVAVTRARQHIWIFDENDEYIEPICRYWERNGLVKVIWSEDEASSFPTLARTSSPAEWNREGDKFFELRKYKQAIFCYEKSENWEKIARAKAYHLRQKARASINDSDWDTVILNFYLAADAFRKCSRPIQEASCYEDINMYEKAAEIYLGECMFEHAARCYLKVPNFEYAGKYFEMANKYTEAVLAYKDGRYYEKVIDLMQSHREEIDERTFNRITRLVNIHYRRMNDMKMSKKALSILPTQEDQMNLLREHAPEELQEVCKKSGQFRLAAEDLRSRGEFNKAADMFLHSVDNDNDIMESLRCYLHLCRVKILNITMSNFVNQNSSEELKNGLFKAKSIITKVKSQSLKSSEEWEKLKEEVYLYQAYLNSDLDRIRKSMQFFNKIKDCVTEFRAVIIWLHIHVTRFDIRAENWQERLRCLLRICELTFPFLVPRKNANVNIEEINKNFQDIFVVSKDENCPHKRKISVDNHIAFFLNQNIMEDAVEVSDKWLVYDENILNSAISKLLASYIYEHIYEAGQKGKEIPDIDSEICSKFTSCFKHDCRKHHVIPTPSIIRKRFSLACLQYTVIRKLDALYHRRILKEEQSERVRQPQRYWAEKLVLFHIRYQSPQTSCPEVIYAVLAEQPKQTRYKLIEFAHKVWFPQVFTKLNDFSVMLKCMLVLYQLNDEWGINEFRWAMSRKKYPEESPVGFEYYMYQGYYKTTPVGKRLSLFFSCLYDNHVISAIKHIKIFTQYIIDKIDLVNINTSDAFGDLISLMEFKISLVFAISPGYCDFCLPRAYLVNYFDAFTAEPLNPNQDGYDEIGYLAELNDSIDQIQRLLDLLILTRQYYLITILRLMRLLILIGLKESSNFGTKIFNLFKNWAKPLKENVFSPKIIRYLNESYMMSRLALVLHNDLSETDCDSLVIVHYHGGGSSKFSYLEQHGIIKLEYKSVKQFYFALRQIMSPGVHRRNSEKSEISNKNQDSATEIQAWFRRIHDSLQAKESATKIQVWFRRALQRQESRQYKHDPILEQIFNEMVVFCKNELFWKSAVKNKGRKRVNKYHILLRGLIVKNIVDLIKLQGKMDATKIKLQKMINNRSSDDQKIDKCLELLDDLKYNHYENIKMVLDSLSISKNTIRHQEANIDWLKNESQIAEDFLNDVYHWVNRCNDAMKK</sequence>
<dbReference type="GO" id="GO:0004386">
    <property type="term" value="F:helicase activity"/>
    <property type="evidence" value="ECO:0007669"/>
    <property type="project" value="UniProtKB-KW"/>
</dbReference>
<dbReference type="SUPFAM" id="SSF52540">
    <property type="entry name" value="P-loop containing nucleoside triphosphate hydrolases"/>
    <property type="match status" value="1"/>
</dbReference>
<dbReference type="InterPro" id="IPR039904">
    <property type="entry name" value="TRANK1"/>
</dbReference>
<name>A0A9N9DAW9_9GLOM</name>
<accession>A0A9N9DAW9</accession>
<proteinExistence type="predicted"/>
<evidence type="ECO:0000256" key="3">
    <source>
        <dbReference type="ARBA" id="ARBA00022806"/>
    </source>
</evidence>
<evidence type="ECO:0000256" key="2">
    <source>
        <dbReference type="ARBA" id="ARBA00022801"/>
    </source>
</evidence>
<dbReference type="GO" id="GO:0005524">
    <property type="term" value="F:ATP binding"/>
    <property type="evidence" value="ECO:0007669"/>
    <property type="project" value="UniProtKB-KW"/>
</dbReference>
<keyword evidence="1" id="KW-0547">Nucleotide-binding</keyword>
<keyword evidence="2" id="KW-0378">Hydrolase</keyword>
<dbReference type="PANTHER" id="PTHR21529">
    <property type="entry name" value="MAMMARY TURMOR VIRUS RECEPTOR HOMOLOG 1, 2 MTVR1, 2"/>
    <property type="match status" value="1"/>
</dbReference>
<feature type="domain" description="UvrD-like helicase C-terminal" evidence="5">
    <location>
        <begin position="24"/>
        <end position="102"/>
    </location>
</feature>
<feature type="non-terminal residue" evidence="6">
    <location>
        <position position="1246"/>
    </location>
</feature>
<dbReference type="Proteomes" id="UP000789508">
    <property type="component" value="Unassembled WGS sequence"/>
</dbReference>
<dbReference type="Pfam" id="PF13361">
    <property type="entry name" value="UvrD_C"/>
    <property type="match status" value="1"/>
</dbReference>
<evidence type="ECO:0000313" key="6">
    <source>
        <dbReference type="EMBL" id="CAG8633342.1"/>
    </source>
</evidence>
<dbReference type="GO" id="GO:0016787">
    <property type="term" value="F:hydrolase activity"/>
    <property type="evidence" value="ECO:0007669"/>
    <property type="project" value="UniProtKB-KW"/>
</dbReference>
<keyword evidence="3" id="KW-0347">Helicase</keyword>
<keyword evidence="7" id="KW-1185">Reference proteome</keyword>
<dbReference type="OrthoDB" id="2392009at2759"/>
<dbReference type="Gene3D" id="3.40.50.300">
    <property type="entry name" value="P-loop containing nucleotide triphosphate hydrolases"/>
    <property type="match status" value="1"/>
</dbReference>
<dbReference type="PROSITE" id="PS50096">
    <property type="entry name" value="IQ"/>
    <property type="match status" value="1"/>
</dbReference>
<gene>
    <name evidence="6" type="ORF">ALEPTO_LOCUS9441</name>
</gene>
<evidence type="ECO:0000256" key="4">
    <source>
        <dbReference type="ARBA" id="ARBA00022840"/>
    </source>
</evidence>
<comment type="caution">
    <text evidence="6">The sequence shown here is derived from an EMBL/GenBank/DDBJ whole genome shotgun (WGS) entry which is preliminary data.</text>
</comment>
<protein>
    <submittedName>
        <fullName evidence="6">4892_t:CDS:1</fullName>
    </submittedName>
</protein>
<dbReference type="InterPro" id="IPR027417">
    <property type="entry name" value="P-loop_NTPase"/>
</dbReference>
<organism evidence="6 7">
    <name type="scientific">Ambispora leptoticha</name>
    <dbReference type="NCBI Taxonomy" id="144679"/>
    <lineage>
        <taxon>Eukaryota</taxon>
        <taxon>Fungi</taxon>
        <taxon>Fungi incertae sedis</taxon>
        <taxon>Mucoromycota</taxon>
        <taxon>Glomeromycotina</taxon>
        <taxon>Glomeromycetes</taxon>
        <taxon>Archaeosporales</taxon>
        <taxon>Ambisporaceae</taxon>
        <taxon>Ambispora</taxon>
    </lineage>
</organism>